<feature type="transmembrane region" description="Helical" evidence="2">
    <location>
        <begin position="395"/>
        <end position="415"/>
    </location>
</feature>
<evidence type="ECO:0000256" key="1">
    <source>
        <dbReference type="SAM" id="MobiDB-lite"/>
    </source>
</evidence>
<dbReference type="EMBL" id="CAEZYF010000003">
    <property type="protein sequence ID" value="CAB4709916.1"/>
    <property type="molecule type" value="Genomic_DNA"/>
</dbReference>
<feature type="region of interest" description="Disordered" evidence="1">
    <location>
        <begin position="530"/>
        <end position="565"/>
    </location>
</feature>
<dbReference type="EMBL" id="CAESGF010000003">
    <property type="protein sequence ID" value="CAB4362815.1"/>
    <property type="molecule type" value="Genomic_DNA"/>
</dbReference>
<sequence length="565" mass="58842">MGATVLVTPVLAVTGAIGAGTHAERFDAKQVLVTPDGTDGVRIREVVDEDFGTHDKHGYERTIPNDFGVPTAVEAASPDAPDQFSVTELTGWTRIRIGDPDTTIDGQHRYVLRYTLPAARLSAGTLALDIIGTDDSLETGRFEVVLAGFELTDPTCNVGRYGAVGGCSLTRDGDVYRVVFEPLHQYDGITVGGTIVALGEPADVPIPPIPPRRNDSRVPLTLATLGIGAVVGLGGYRLAKRLGRNEVGGTGAADAAFAAPGTPTRLVADADLEAMATTEFVPPTGLRPWQGAMLLNEQVDTTSVSAWFSDQIAQEYIVLEGTSPQVLKSGPKLASAPPDVHARIGSLIGGDGEMTLGTYHPSLATLWAELSDEQREAAQASGWWAKYPPGTAAHFPIALSIGVVLAAAATVIALWRGFATSWWVAIGMAITITGLTAAAAYRSLLPVRSAAGTAVALRVESFRRFLEASEGTHVDWAWSHGLLREYSAWAVALGAADAWGRAVGQSAVPPAELTMSTMPLLMYTSMGSWSQTRTQPSQSGGSGGGGGFSSGFSGGGGGGGSSGSW</sequence>
<dbReference type="EMBL" id="CAFAAV010000282">
    <property type="protein sequence ID" value="CAB4835017.1"/>
    <property type="molecule type" value="Genomic_DNA"/>
</dbReference>
<evidence type="ECO:0000313" key="6">
    <source>
        <dbReference type="EMBL" id="CAB4835017.1"/>
    </source>
</evidence>
<keyword evidence="2" id="KW-1133">Transmembrane helix</keyword>
<dbReference type="Pfam" id="PF20990">
    <property type="entry name" value="DUF2207_C"/>
    <property type="match status" value="1"/>
</dbReference>
<feature type="compositionally biased region" description="Gly residues" evidence="1">
    <location>
        <begin position="540"/>
        <end position="565"/>
    </location>
</feature>
<feature type="domain" description="Predicted membrane protein YciQ-like C-terminal" evidence="3">
    <location>
        <begin position="281"/>
        <end position="502"/>
    </location>
</feature>
<name>A0A6J7AQC0_9ZZZZ</name>
<keyword evidence="2" id="KW-0812">Transmembrane</keyword>
<feature type="transmembrane region" description="Helical" evidence="2">
    <location>
        <begin position="421"/>
        <end position="441"/>
    </location>
</feature>
<evidence type="ECO:0000313" key="7">
    <source>
        <dbReference type="EMBL" id="CAB4917577.1"/>
    </source>
</evidence>
<dbReference type="EMBL" id="CAFBMT010000003">
    <property type="protein sequence ID" value="CAB4917577.1"/>
    <property type="molecule type" value="Genomic_DNA"/>
</dbReference>
<evidence type="ECO:0000313" key="5">
    <source>
        <dbReference type="EMBL" id="CAB4709916.1"/>
    </source>
</evidence>
<dbReference type="EMBL" id="CAFBOL010000025">
    <property type="protein sequence ID" value="CAB4987113.1"/>
    <property type="molecule type" value="Genomic_DNA"/>
</dbReference>
<accession>A0A6J7AQC0</accession>
<reference evidence="6" key="1">
    <citation type="submission" date="2020-05" db="EMBL/GenBank/DDBJ databases">
        <authorList>
            <person name="Chiriac C."/>
            <person name="Salcher M."/>
            <person name="Ghai R."/>
            <person name="Kavagutti S V."/>
        </authorList>
    </citation>
    <scope>NUCLEOTIDE SEQUENCE</scope>
</reference>
<organism evidence="6">
    <name type="scientific">freshwater metagenome</name>
    <dbReference type="NCBI Taxonomy" id="449393"/>
    <lineage>
        <taxon>unclassified sequences</taxon>
        <taxon>metagenomes</taxon>
        <taxon>ecological metagenomes</taxon>
    </lineage>
</organism>
<protein>
    <submittedName>
        <fullName evidence="6">Unannotated protein</fullName>
    </submittedName>
</protein>
<evidence type="ECO:0000313" key="4">
    <source>
        <dbReference type="EMBL" id="CAB4362815.1"/>
    </source>
</evidence>
<evidence type="ECO:0000313" key="8">
    <source>
        <dbReference type="EMBL" id="CAB4987113.1"/>
    </source>
</evidence>
<dbReference type="InterPro" id="IPR048389">
    <property type="entry name" value="YciQ-like_C"/>
</dbReference>
<evidence type="ECO:0000259" key="3">
    <source>
        <dbReference type="Pfam" id="PF20990"/>
    </source>
</evidence>
<keyword evidence="2" id="KW-0472">Membrane</keyword>
<dbReference type="AlphaFoldDB" id="A0A6J7AQC0"/>
<proteinExistence type="predicted"/>
<gene>
    <name evidence="5" type="ORF">UFOPK2656_00599</name>
    <name evidence="6" type="ORF">UFOPK3099_02644</name>
    <name evidence="7" type="ORF">UFOPK3651_00637</name>
    <name evidence="8" type="ORF">UFOPK3931_01223</name>
    <name evidence="4" type="ORF">UFOPK4189_00597</name>
</gene>
<evidence type="ECO:0000256" key="2">
    <source>
        <dbReference type="SAM" id="Phobius"/>
    </source>
</evidence>